<evidence type="ECO:0000256" key="1">
    <source>
        <dbReference type="ARBA" id="ARBA00005495"/>
    </source>
</evidence>
<reference evidence="6 7" key="1">
    <citation type="submission" date="2018-08" db="EMBL/GenBank/DDBJ databases">
        <title>Genomic Encyclopedia of Type Strains, Phase III (KMG-III): the genomes of soil and plant-associated and newly described type strains.</title>
        <authorList>
            <person name="Whitman W."/>
        </authorList>
    </citation>
    <scope>NUCLEOTIDE SEQUENCE [LARGE SCALE GENOMIC DNA]</scope>
    <source>
        <strain evidence="6 7">CECT 7375</strain>
    </source>
</reference>
<dbReference type="PROSITE" id="PS51891">
    <property type="entry name" value="CENP_V_GFA"/>
    <property type="match status" value="1"/>
</dbReference>
<accession>A0A3E0DHJ5</accession>
<sequence length="136" mass="15028">MSTVLKGSCLCNGIQYEVRSELGAIMQCHCQKCRKANGTAFATNAAIPTEAFVFISGESLVGEYESTPGVFRTFCTKCASPLYSRRPSQPELLRLRIGTLDSKIEKRPSMHIFAASKAEWDSINDDAPQYDERPAN</sequence>
<dbReference type="PANTHER" id="PTHR33337">
    <property type="entry name" value="GFA DOMAIN-CONTAINING PROTEIN"/>
    <property type="match status" value="1"/>
</dbReference>
<dbReference type="GO" id="GO:0046872">
    <property type="term" value="F:metal ion binding"/>
    <property type="evidence" value="ECO:0007669"/>
    <property type="project" value="UniProtKB-KW"/>
</dbReference>
<keyword evidence="4" id="KW-0456">Lyase</keyword>
<feature type="domain" description="CENP-V/GFA" evidence="5">
    <location>
        <begin position="5"/>
        <end position="121"/>
    </location>
</feature>
<evidence type="ECO:0000256" key="2">
    <source>
        <dbReference type="ARBA" id="ARBA00022723"/>
    </source>
</evidence>
<comment type="caution">
    <text evidence="6">The sequence shown here is derived from an EMBL/GenBank/DDBJ whole genome shotgun (WGS) entry which is preliminary data.</text>
</comment>
<dbReference type="EMBL" id="QUNG01000010">
    <property type="protein sequence ID" value="REG82188.1"/>
    <property type="molecule type" value="Genomic_DNA"/>
</dbReference>
<protein>
    <recommendedName>
        <fullName evidence="5">CENP-V/GFA domain-containing protein</fullName>
    </recommendedName>
</protein>
<dbReference type="Pfam" id="PF04828">
    <property type="entry name" value="GFA"/>
    <property type="match status" value="1"/>
</dbReference>
<dbReference type="InterPro" id="IPR006913">
    <property type="entry name" value="CENP-V/GFA"/>
</dbReference>
<dbReference type="OrthoDB" id="9786619at2"/>
<keyword evidence="7" id="KW-1185">Reference proteome</keyword>
<dbReference type="Proteomes" id="UP000256542">
    <property type="component" value="Unassembled WGS sequence"/>
</dbReference>
<evidence type="ECO:0000313" key="6">
    <source>
        <dbReference type="EMBL" id="REG82188.1"/>
    </source>
</evidence>
<evidence type="ECO:0000256" key="3">
    <source>
        <dbReference type="ARBA" id="ARBA00022833"/>
    </source>
</evidence>
<dbReference type="SUPFAM" id="SSF51316">
    <property type="entry name" value="Mss4-like"/>
    <property type="match status" value="1"/>
</dbReference>
<dbReference type="InterPro" id="IPR011057">
    <property type="entry name" value="Mss4-like_sf"/>
</dbReference>
<proteinExistence type="inferred from homology"/>
<comment type="similarity">
    <text evidence="1">Belongs to the Gfa family.</text>
</comment>
<organism evidence="6 7">
    <name type="scientific">Marinomonas pollencensis</name>
    <dbReference type="NCBI Taxonomy" id="491954"/>
    <lineage>
        <taxon>Bacteria</taxon>
        <taxon>Pseudomonadati</taxon>
        <taxon>Pseudomonadota</taxon>
        <taxon>Gammaproteobacteria</taxon>
        <taxon>Oceanospirillales</taxon>
        <taxon>Oceanospirillaceae</taxon>
        <taxon>Marinomonas</taxon>
    </lineage>
</organism>
<keyword evidence="3" id="KW-0862">Zinc</keyword>
<evidence type="ECO:0000313" key="7">
    <source>
        <dbReference type="Proteomes" id="UP000256542"/>
    </source>
</evidence>
<evidence type="ECO:0000256" key="4">
    <source>
        <dbReference type="ARBA" id="ARBA00023239"/>
    </source>
</evidence>
<evidence type="ECO:0000259" key="5">
    <source>
        <dbReference type="PROSITE" id="PS51891"/>
    </source>
</evidence>
<keyword evidence="2" id="KW-0479">Metal-binding</keyword>
<dbReference type="Gene3D" id="3.90.1590.10">
    <property type="entry name" value="glutathione-dependent formaldehyde- activating enzyme (gfa)"/>
    <property type="match status" value="1"/>
</dbReference>
<dbReference type="PANTHER" id="PTHR33337:SF40">
    <property type="entry name" value="CENP-V_GFA DOMAIN-CONTAINING PROTEIN-RELATED"/>
    <property type="match status" value="1"/>
</dbReference>
<dbReference type="RefSeq" id="WP_115898468.1">
    <property type="nucleotide sequence ID" value="NZ_QUNG01000010.1"/>
</dbReference>
<name>A0A3E0DHJ5_9GAMM</name>
<dbReference type="GO" id="GO:0016846">
    <property type="term" value="F:carbon-sulfur lyase activity"/>
    <property type="evidence" value="ECO:0007669"/>
    <property type="project" value="InterPro"/>
</dbReference>
<gene>
    <name evidence="6" type="ORF">DFP81_11076</name>
</gene>
<dbReference type="AlphaFoldDB" id="A0A3E0DHJ5"/>